<protein>
    <submittedName>
        <fullName evidence="2">Uncharacterized protein</fullName>
    </submittedName>
</protein>
<evidence type="ECO:0000313" key="3">
    <source>
        <dbReference type="EMBL" id="CAB4212797.1"/>
    </source>
</evidence>
<accession>A0A6J5S067</accession>
<dbReference type="EMBL" id="LR796948">
    <property type="protein sequence ID" value="CAB4177312.1"/>
    <property type="molecule type" value="Genomic_DNA"/>
</dbReference>
<dbReference type="EMBL" id="LR798380">
    <property type="protein sequence ID" value="CAB5228023.1"/>
    <property type="molecule type" value="Genomic_DNA"/>
</dbReference>
<evidence type="ECO:0000313" key="2">
    <source>
        <dbReference type="EMBL" id="CAB4199458.1"/>
    </source>
</evidence>
<sequence>MSGIQNPSFISGSVTLTDGATPALNAALGDTFTLTAAGDRTIAVPSNPSADQKITIRHLASGGARTLALNSGTGGFRFGSDVTALTQTASGKTDYIGCIYNATDNKWDVVAVVKGY</sequence>
<evidence type="ECO:0000313" key="1">
    <source>
        <dbReference type="EMBL" id="CAB4177312.1"/>
    </source>
</evidence>
<organism evidence="2">
    <name type="scientific">uncultured Caudovirales phage</name>
    <dbReference type="NCBI Taxonomy" id="2100421"/>
    <lineage>
        <taxon>Viruses</taxon>
        <taxon>Duplodnaviria</taxon>
        <taxon>Heunggongvirae</taxon>
        <taxon>Uroviricota</taxon>
        <taxon>Caudoviricetes</taxon>
        <taxon>Peduoviridae</taxon>
        <taxon>Maltschvirus</taxon>
        <taxon>Maltschvirus maltsch</taxon>
    </lineage>
</organism>
<dbReference type="EMBL" id="LR797287">
    <property type="protein sequence ID" value="CAB4199458.1"/>
    <property type="molecule type" value="Genomic_DNA"/>
</dbReference>
<gene>
    <name evidence="2" type="ORF">UFOVP1331_49</name>
    <name evidence="3" type="ORF">UFOVP1442_26</name>
    <name evidence="4" type="ORF">UFOVP1535_25</name>
    <name evidence="1" type="ORF">UFOVP998_10</name>
</gene>
<evidence type="ECO:0000313" key="4">
    <source>
        <dbReference type="EMBL" id="CAB5228023.1"/>
    </source>
</evidence>
<dbReference type="EMBL" id="LR797391">
    <property type="protein sequence ID" value="CAB4212797.1"/>
    <property type="molecule type" value="Genomic_DNA"/>
</dbReference>
<proteinExistence type="predicted"/>
<name>A0A6J5S067_9CAUD</name>
<reference evidence="2" key="1">
    <citation type="submission" date="2020-05" db="EMBL/GenBank/DDBJ databases">
        <authorList>
            <person name="Chiriac C."/>
            <person name="Salcher M."/>
            <person name="Ghai R."/>
            <person name="Kavagutti S V."/>
        </authorList>
    </citation>
    <scope>NUCLEOTIDE SEQUENCE</scope>
</reference>